<evidence type="ECO:0000256" key="11">
    <source>
        <dbReference type="ARBA" id="ARBA00032808"/>
    </source>
</evidence>
<feature type="domain" description="Pyridoxamine kinase/Phosphomethylpyrimidine kinase" evidence="15">
    <location>
        <begin position="81"/>
        <end position="250"/>
    </location>
</feature>
<comment type="similarity">
    <text evidence="4">Belongs to the pyridoxine kinase family.</text>
</comment>
<keyword evidence="8" id="KW-0547">Nucleotide-binding</keyword>
<dbReference type="PANTHER" id="PTHR10534:SF2">
    <property type="entry name" value="PYRIDOXAL KINASE"/>
    <property type="match status" value="1"/>
</dbReference>
<dbReference type="InterPro" id="IPR004625">
    <property type="entry name" value="PyrdxlKinase"/>
</dbReference>
<comment type="pathway">
    <text evidence="1">Cofactor metabolism; pyridoxal 5'-phosphate salvage; pyridoxamine 5'-phosphate from pyridoxamine: step 1/1.</text>
</comment>
<keyword evidence="10" id="KW-0067">ATP-binding</keyword>
<evidence type="ECO:0000256" key="5">
    <source>
        <dbReference type="ARBA" id="ARBA00012104"/>
    </source>
</evidence>
<evidence type="ECO:0000256" key="9">
    <source>
        <dbReference type="ARBA" id="ARBA00022777"/>
    </source>
</evidence>
<dbReference type="SUPFAM" id="SSF53613">
    <property type="entry name" value="Ribokinase-like"/>
    <property type="match status" value="1"/>
</dbReference>
<comment type="catalytic activity">
    <reaction evidence="14">
        <text>pyridoxine + ATP = pyridoxine 5'-phosphate + ADP + H(+)</text>
        <dbReference type="Rhea" id="RHEA:25108"/>
        <dbReference type="ChEBI" id="CHEBI:15378"/>
        <dbReference type="ChEBI" id="CHEBI:16709"/>
        <dbReference type="ChEBI" id="CHEBI:30616"/>
        <dbReference type="ChEBI" id="CHEBI:58589"/>
        <dbReference type="ChEBI" id="CHEBI:456216"/>
        <dbReference type="EC" id="2.7.1.35"/>
    </reaction>
    <physiologicalReaction direction="left-to-right" evidence="14">
        <dbReference type="Rhea" id="RHEA:25109"/>
    </physiologicalReaction>
</comment>
<accession>A0A3M7QZV7</accession>
<proteinExistence type="inferred from homology"/>
<gene>
    <name evidence="16" type="ORF">BpHYR1_003030</name>
</gene>
<dbReference type="Pfam" id="PF08543">
    <property type="entry name" value="Phos_pyr_kin"/>
    <property type="match status" value="1"/>
</dbReference>
<dbReference type="GO" id="GO:0005829">
    <property type="term" value="C:cytosol"/>
    <property type="evidence" value="ECO:0007669"/>
    <property type="project" value="TreeGrafter"/>
</dbReference>
<evidence type="ECO:0000256" key="4">
    <source>
        <dbReference type="ARBA" id="ARBA00008805"/>
    </source>
</evidence>
<comment type="pathway">
    <text evidence="2">Cofactor metabolism; pyridoxal 5'-phosphate salvage; pyridoxine 5'-phosphate from pyridoxine: step 1/1.</text>
</comment>
<evidence type="ECO:0000256" key="13">
    <source>
        <dbReference type="ARBA" id="ARBA00047377"/>
    </source>
</evidence>
<evidence type="ECO:0000256" key="7">
    <source>
        <dbReference type="ARBA" id="ARBA00022679"/>
    </source>
</evidence>
<dbReference type="CDD" id="cd01173">
    <property type="entry name" value="pyridoxal_pyridoxamine_kinase"/>
    <property type="match status" value="1"/>
</dbReference>
<evidence type="ECO:0000256" key="3">
    <source>
        <dbReference type="ARBA" id="ARBA00005210"/>
    </source>
</evidence>
<evidence type="ECO:0000256" key="6">
    <source>
        <dbReference type="ARBA" id="ARBA00018134"/>
    </source>
</evidence>
<dbReference type="Proteomes" id="UP000276133">
    <property type="component" value="Unassembled WGS sequence"/>
</dbReference>
<name>A0A3M7QZV7_BRAPC</name>
<dbReference type="AlphaFoldDB" id="A0A3M7QZV7"/>
<dbReference type="NCBIfam" id="TIGR00687">
    <property type="entry name" value="pyridox_kin"/>
    <property type="match status" value="1"/>
</dbReference>
<dbReference type="Gene3D" id="3.40.1190.20">
    <property type="match status" value="1"/>
</dbReference>
<comment type="catalytic activity">
    <reaction evidence="12">
        <text>pyridoxamine + ATP = pyridoxamine 5'-phosphate + ADP + H(+)</text>
        <dbReference type="Rhea" id="RHEA:25104"/>
        <dbReference type="ChEBI" id="CHEBI:15378"/>
        <dbReference type="ChEBI" id="CHEBI:30616"/>
        <dbReference type="ChEBI" id="CHEBI:57761"/>
        <dbReference type="ChEBI" id="CHEBI:58451"/>
        <dbReference type="ChEBI" id="CHEBI:456216"/>
        <dbReference type="EC" id="2.7.1.35"/>
    </reaction>
    <physiologicalReaction direction="left-to-right" evidence="12">
        <dbReference type="Rhea" id="RHEA:25105"/>
    </physiologicalReaction>
</comment>
<dbReference type="GO" id="GO:0005524">
    <property type="term" value="F:ATP binding"/>
    <property type="evidence" value="ECO:0007669"/>
    <property type="project" value="UniProtKB-KW"/>
</dbReference>
<evidence type="ECO:0000256" key="14">
    <source>
        <dbReference type="ARBA" id="ARBA00048524"/>
    </source>
</evidence>
<keyword evidence="9 16" id="KW-0418">Kinase</keyword>
<sequence>MSIGKVLSIQSHVVHGYVGNRAAVFPMQLLGFEVDFINSVQFSNHTQYQCFKGQCLNADQLEELLEGLRQNDLLEYSHLLTGYVGNPTFLNKLADLIQELKTKNPNLIYLCDPVMGDNGKLYVSKDLVNIYADRILPLADIITPNIFELEVIYGKKIESNSDLFTAIEYCHSKGVQTVIISSSKPFEASKKDKLVLYASSKAEKDVIRIEFDQLTGTFYGTGDAFAAMFLSWLTKLNNLKSACEHTISAMLHILRRTNESRTRDDELLEIKLIQSKSDIEKPEIIVKGELMAKN</sequence>
<keyword evidence="17" id="KW-1185">Reference proteome</keyword>
<organism evidence="16 17">
    <name type="scientific">Brachionus plicatilis</name>
    <name type="common">Marine rotifer</name>
    <name type="synonym">Brachionus muelleri</name>
    <dbReference type="NCBI Taxonomy" id="10195"/>
    <lineage>
        <taxon>Eukaryota</taxon>
        <taxon>Metazoa</taxon>
        <taxon>Spiralia</taxon>
        <taxon>Gnathifera</taxon>
        <taxon>Rotifera</taxon>
        <taxon>Eurotatoria</taxon>
        <taxon>Monogononta</taxon>
        <taxon>Pseudotrocha</taxon>
        <taxon>Ploima</taxon>
        <taxon>Brachionidae</taxon>
        <taxon>Brachionus</taxon>
    </lineage>
</organism>
<dbReference type="PANTHER" id="PTHR10534">
    <property type="entry name" value="PYRIDOXAL KINASE"/>
    <property type="match status" value="1"/>
</dbReference>
<evidence type="ECO:0000256" key="12">
    <source>
        <dbReference type="ARBA" id="ARBA00047310"/>
    </source>
</evidence>
<dbReference type="UniPathway" id="UPA01068">
    <property type="reaction ID" value="UER00298"/>
</dbReference>
<dbReference type="GO" id="GO:0008478">
    <property type="term" value="F:pyridoxal kinase activity"/>
    <property type="evidence" value="ECO:0007669"/>
    <property type="project" value="UniProtKB-EC"/>
</dbReference>
<dbReference type="EMBL" id="REGN01004631">
    <property type="protein sequence ID" value="RNA16759.1"/>
    <property type="molecule type" value="Genomic_DNA"/>
</dbReference>
<dbReference type="InterPro" id="IPR013749">
    <property type="entry name" value="PM/HMP-P_kinase-1"/>
</dbReference>
<comment type="caution">
    <text evidence="16">The sequence shown here is derived from an EMBL/GenBank/DDBJ whole genome shotgun (WGS) entry which is preliminary data.</text>
</comment>
<keyword evidence="7 16" id="KW-0808">Transferase</keyword>
<dbReference type="STRING" id="10195.A0A3M7QZV7"/>
<evidence type="ECO:0000313" key="17">
    <source>
        <dbReference type="Proteomes" id="UP000276133"/>
    </source>
</evidence>
<evidence type="ECO:0000313" key="16">
    <source>
        <dbReference type="EMBL" id="RNA16759.1"/>
    </source>
</evidence>
<evidence type="ECO:0000259" key="15">
    <source>
        <dbReference type="Pfam" id="PF08543"/>
    </source>
</evidence>
<evidence type="ECO:0000256" key="1">
    <source>
        <dbReference type="ARBA" id="ARBA00004750"/>
    </source>
</evidence>
<reference evidence="16 17" key="1">
    <citation type="journal article" date="2018" name="Sci. Rep.">
        <title>Genomic signatures of local adaptation to the degree of environmental predictability in rotifers.</title>
        <authorList>
            <person name="Franch-Gras L."/>
            <person name="Hahn C."/>
            <person name="Garcia-Roger E.M."/>
            <person name="Carmona M.J."/>
            <person name="Serra M."/>
            <person name="Gomez A."/>
        </authorList>
    </citation>
    <scope>NUCLEOTIDE SEQUENCE [LARGE SCALE GENOMIC DNA]</scope>
    <source>
        <strain evidence="16">HYR1</strain>
    </source>
</reference>
<protein>
    <recommendedName>
        <fullName evidence="6">Pyridoxal kinase</fullName>
        <ecNumber evidence="5">2.7.1.35</ecNumber>
    </recommendedName>
    <alternativeName>
        <fullName evidence="11">Pyridoxine kinase</fullName>
    </alternativeName>
</protein>
<evidence type="ECO:0000256" key="8">
    <source>
        <dbReference type="ARBA" id="ARBA00022741"/>
    </source>
</evidence>
<evidence type="ECO:0000256" key="10">
    <source>
        <dbReference type="ARBA" id="ARBA00022840"/>
    </source>
</evidence>
<comment type="pathway">
    <text evidence="3">Cofactor metabolism; pyridoxal 5'-phosphate salvage; pyridoxal 5'-phosphate from pyridoxal: step 1/1.</text>
</comment>
<evidence type="ECO:0000256" key="2">
    <source>
        <dbReference type="ARBA" id="ARBA00004835"/>
    </source>
</evidence>
<dbReference type="InterPro" id="IPR029056">
    <property type="entry name" value="Ribokinase-like"/>
</dbReference>
<dbReference type="EC" id="2.7.1.35" evidence="5"/>
<dbReference type="OrthoDB" id="2104723at2759"/>
<dbReference type="GO" id="GO:0009443">
    <property type="term" value="P:pyridoxal 5'-phosphate salvage"/>
    <property type="evidence" value="ECO:0007669"/>
    <property type="project" value="InterPro"/>
</dbReference>
<comment type="catalytic activity">
    <reaction evidence="13">
        <text>pyridoxal + ATP = pyridoxal 5'-phosphate + ADP + H(+)</text>
        <dbReference type="Rhea" id="RHEA:10224"/>
        <dbReference type="ChEBI" id="CHEBI:15378"/>
        <dbReference type="ChEBI" id="CHEBI:17310"/>
        <dbReference type="ChEBI" id="CHEBI:30616"/>
        <dbReference type="ChEBI" id="CHEBI:456216"/>
        <dbReference type="ChEBI" id="CHEBI:597326"/>
        <dbReference type="EC" id="2.7.1.35"/>
    </reaction>
    <physiologicalReaction direction="left-to-right" evidence="13">
        <dbReference type="Rhea" id="RHEA:10225"/>
    </physiologicalReaction>
</comment>